<organism evidence="2 3">
    <name type="scientific">Nocardioides cavernae</name>
    <dbReference type="NCBI Taxonomy" id="1921566"/>
    <lineage>
        <taxon>Bacteria</taxon>
        <taxon>Bacillati</taxon>
        <taxon>Actinomycetota</taxon>
        <taxon>Actinomycetes</taxon>
        <taxon>Propionibacteriales</taxon>
        <taxon>Nocardioidaceae</taxon>
        <taxon>Nocardioides</taxon>
    </lineage>
</organism>
<keyword evidence="1" id="KW-0560">Oxidoreductase</keyword>
<sequence>MQVHEAAPGPGLESVLDSVLDSVVIGAGQAGLAASYFLRQRGIDHLVLDANPGPGGAWQHRWASLSMGDVHGVADLPASTAPDGSDRAANLVVPDYFDGYERWHGLPIVRPVQVDRVESEGDLLVVRAGDRVWRTRTLVNATGTWTRPFVPHYPGIASFVGEQLHTAGYPGAEHFRGKRVLVVGGGASAVQFIGELAPVTDTLWVTRRPPVWRDDDFDSAAGLAAVTAVEERVRQGLPPASVVSVTGLALRPQEQEAARQGAYERRLPMFERIEPDGVRWADGRFEPVDVILWATGFRPAVEHLAPLGLRSPQGGIALVPVPGNVQGATTAVGDPRVQLVGYGPSASTVGASRAGRQAALAVSRHLAALAA</sequence>
<comment type="caution">
    <text evidence="2">The sequence shown here is derived from an EMBL/GenBank/DDBJ whole genome shotgun (WGS) entry which is preliminary data.</text>
</comment>
<evidence type="ECO:0000256" key="1">
    <source>
        <dbReference type="ARBA" id="ARBA00023002"/>
    </source>
</evidence>
<dbReference type="InterPro" id="IPR050982">
    <property type="entry name" value="Auxin_biosynth/cation_transpt"/>
</dbReference>
<keyword evidence="3" id="KW-1185">Reference proteome</keyword>
<gene>
    <name evidence="2" type="ORF">IEZ26_00220</name>
</gene>
<dbReference type="PANTHER" id="PTHR43539:SF78">
    <property type="entry name" value="FLAVIN-CONTAINING MONOOXYGENASE"/>
    <property type="match status" value="1"/>
</dbReference>
<dbReference type="Pfam" id="PF13738">
    <property type="entry name" value="Pyr_redox_3"/>
    <property type="match status" value="1"/>
</dbReference>
<accession>A0ABR8N4D3</accession>
<dbReference type="PRINTS" id="PR00469">
    <property type="entry name" value="PNDRDTASEII"/>
</dbReference>
<dbReference type="Proteomes" id="UP000618818">
    <property type="component" value="Unassembled WGS sequence"/>
</dbReference>
<proteinExistence type="predicted"/>
<dbReference type="PRINTS" id="PR00368">
    <property type="entry name" value="FADPNR"/>
</dbReference>
<dbReference type="InterPro" id="IPR036188">
    <property type="entry name" value="FAD/NAD-bd_sf"/>
</dbReference>
<evidence type="ECO:0000313" key="3">
    <source>
        <dbReference type="Proteomes" id="UP000618818"/>
    </source>
</evidence>
<evidence type="ECO:0000313" key="2">
    <source>
        <dbReference type="EMBL" id="MBD3923028.1"/>
    </source>
</evidence>
<dbReference type="EMBL" id="JACXYZ010000001">
    <property type="protein sequence ID" value="MBD3923028.1"/>
    <property type="molecule type" value="Genomic_DNA"/>
</dbReference>
<protein>
    <submittedName>
        <fullName evidence="2">NAD(P)/FAD-dependent oxidoreductase</fullName>
    </submittedName>
</protein>
<reference evidence="2 3" key="1">
    <citation type="submission" date="2020-09" db="EMBL/GenBank/DDBJ databases">
        <title>novel species in genus Nocardioides.</title>
        <authorList>
            <person name="Zhang G."/>
        </authorList>
    </citation>
    <scope>NUCLEOTIDE SEQUENCE [LARGE SCALE GENOMIC DNA]</scope>
    <source>
        <strain evidence="2 3">KCTC 39551</strain>
    </source>
</reference>
<dbReference type="Gene3D" id="3.50.50.60">
    <property type="entry name" value="FAD/NAD(P)-binding domain"/>
    <property type="match status" value="1"/>
</dbReference>
<dbReference type="SUPFAM" id="SSF51905">
    <property type="entry name" value="FAD/NAD(P)-binding domain"/>
    <property type="match status" value="1"/>
</dbReference>
<dbReference type="RefSeq" id="WP_191192942.1">
    <property type="nucleotide sequence ID" value="NZ_JACXYZ010000001.1"/>
</dbReference>
<name>A0ABR8N4D3_9ACTN</name>
<dbReference type="PANTHER" id="PTHR43539">
    <property type="entry name" value="FLAVIN-BINDING MONOOXYGENASE-LIKE PROTEIN (AFU_ORTHOLOGUE AFUA_4G09220)"/>
    <property type="match status" value="1"/>
</dbReference>